<sequence length="219" mass="24747">MASFDSFTTEQLKHEILDHGFCYQRDPVIGESVNEIKGKGFPFKTEEGLDFCKLNTFEVKDICAILESIFPWSGLGCYKALGVPHRAFSFLNNTQPEVPALIVQLWSRNSKVVFYKGSHLRKLNARPATIGYLEIPPTSLAIDAIKRTEVEMQEGGRAVIDARLGFTILQGLVINFGFATEVELREWATMKLPNLQKFKDRVMAMNRDKIGNNFELVTP</sequence>
<proteinExistence type="predicted"/>
<accession>A0ABR3ZVA3</accession>
<keyword evidence="2" id="KW-1185">Reference proteome</keyword>
<evidence type="ECO:0000313" key="1">
    <source>
        <dbReference type="EMBL" id="KAL2037228.1"/>
    </source>
</evidence>
<organism evidence="1 2">
    <name type="scientific">Stereocaulon virgatum</name>
    <dbReference type="NCBI Taxonomy" id="373712"/>
    <lineage>
        <taxon>Eukaryota</taxon>
        <taxon>Fungi</taxon>
        <taxon>Dikarya</taxon>
        <taxon>Ascomycota</taxon>
        <taxon>Pezizomycotina</taxon>
        <taxon>Lecanoromycetes</taxon>
        <taxon>OSLEUM clade</taxon>
        <taxon>Lecanoromycetidae</taxon>
        <taxon>Lecanorales</taxon>
        <taxon>Lecanorineae</taxon>
        <taxon>Stereocaulaceae</taxon>
        <taxon>Stereocaulon</taxon>
    </lineage>
</organism>
<dbReference type="Proteomes" id="UP001590950">
    <property type="component" value="Unassembled WGS sequence"/>
</dbReference>
<protein>
    <submittedName>
        <fullName evidence="1">Uncharacterized protein</fullName>
    </submittedName>
</protein>
<dbReference type="EMBL" id="JBEFKJ010000043">
    <property type="protein sequence ID" value="KAL2037228.1"/>
    <property type="molecule type" value="Genomic_DNA"/>
</dbReference>
<reference evidence="1 2" key="1">
    <citation type="submission" date="2024-09" db="EMBL/GenBank/DDBJ databases">
        <title>Rethinking Asexuality: The Enigmatic Case of Functional Sexual Genes in Lepraria (Stereocaulaceae).</title>
        <authorList>
            <person name="Doellman M."/>
            <person name="Sun Y."/>
            <person name="Barcenas-Pena A."/>
            <person name="Lumbsch H.T."/>
            <person name="Grewe F."/>
        </authorList>
    </citation>
    <scope>NUCLEOTIDE SEQUENCE [LARGE SCALE GENOMIC DNA]</scope>
    <source>
        <strain evidence="1 2">Mercado 3170</strain>
    </source>
</reference>
<comment type="caution">
    <text evidence="1">The sequence shown here is derived from an EMBL/GenBank/DDBJ whole genome shotgun (WGS) entry which is preliminary data.</text>
</comment>
<name>A0ABR3ZVA3_9LECA</name>
<evidence type="ECO:0000313" key="2">
    <source>
        <dbReference type="Proteomes" id="UP001590950"/>
    </source>
</evidence>
<gene>
    <name evidence="1" type="ORF">N7G274_010091</name>
</gene>